<dbReference type="EMBL" id="JACJII010000001">
    <property type="protein sequence ID" value="MBA9004744.1"/>
    <property type="molecule type" value="Genomic_DNA"/>
</dbReference>
<evidence type="ECO:0000259" key="3">
    <source>
        <dbReference type="PROSITE" id="PS50980"/>
    </source>
</evidence>
<protein>
    <submittedName>
        <fullName evidence="5">Acetyl-CoA carboxylase carboxyltransferase component</fullName>
    </submittedName>
</protein>
<keyword evidence="1" id="KW-0092">Biotin</keyword>
<dbReference type="InterPro" id="IPR001882">
    <property type="entry name" value="Biotin_BS"/>
</dbReference>
<dbReference type="InterPro" id="IPR011053">
    <property type="entry name" value="Single_hybrid_motif"/>
</dbReference>
<accession>A0A7W3MZH3</accession>
<dbReference type="Pfam" id="PF00364">
    <property type="entry name" value="Biotin_lipoyl"/>
    <property type="match status" value="1"/>
</dbReference>
<dbReference type="SUPFAM" id="SSF51230">
    <property type="entry name" value="Single hybrid motif"/>
    <property type="match status" value="1"/>
</dbReference>
<sequence>MTEVQVTAPMHGTVESVEVGDGQQVAAGDPLVVLEAMKMQHVVEAPAPGVVRRLTVTAGDTVAEGDPLAYLEPTVVEGAAPAAERPGTAEDADAVRADLAEVLRRHEIGQDAARPEAVARRHATGRRTARENIADLCDPGTFTEYGPLVIAAQRARRPLQELIERTPADGLVAGVGDVGGRPTMVLSYDYMVLAGTQGAMNHIKKDRMFELAERRRLPVVLFAEGGGGRPGDTDTPTVSGLDTMAFHLFARLSGRVPLVGIAAGRCFAGNAALLGCCDVVIATRDANIGMGGPAMIEGGGLGTFTPEQIGPIDVQTRNGVVDLPVADEAEAVATARRYLSYFQGPAREWTAPDQRRLRSLIPEDRRRVYDVRAVIDGLADTDSVLELRRGFGAGIITALVRIEGRPYGLIANNPAHLGGAIDRDAADKAARFLQLCDAHGLPVVSLCDTPGFMVGPDAEETATVRHFSRLFVTGAHLRVPICMVILRKAYGLGAQAMGGGSLRVPVATVAWPTGELGGMGLEGAVRLGFRRELEAIADPAEREAAFEQLVAAAYERGKALSAATVFEVDDVIDPADTRRWITTALRDVPIPEHRRGFVDTW</sequence>
<name>A0A7W3MZH3_9ACTN</name>
<keyword evidence="6" id="KW-1185">Reference proteome</keyword>
<dbReference type="Gene3D" id="2.40.50.100">
    <property type="match status" value="1"/>
</dbReference>
<dbReference type="PROSITE" id="PS00188">
    <property type="entry name" value="BIOTIN"/>
    <property type="match status" value="1"/>
</dbReference>
<feature type="domain" description="CoA carboxyltransferase N-terminal" evidence="3">
    <location>
        <begin position="86"/>
        <end position="354"/>
    </location>
</feature>
<reference evidence="5 6" key="1">
    <citation type="submission" date="2020-08" db="EMBL/GenBank/DDBJ databases">
        <title>Sequencing the genomes of 1000 actinobacteria strains.</title>
        <authorList>
            <person name="Klenk H.-P."/>
        </authorList>
    </citation>
    <scope>NUCLEOTIDE SEQUENCE [LARGE SCALE GENOMIC DNA]</scope>
    <source>
        <strain evidence="5 6">DSM 45823</strain>
    </source>
</reference>
<keyword evidence="5" id="KW-0808">Transferase</keyword>
<dbReference type="CDD" id="cd06850">
    <property type="entry name" value="biotinyl_domain"/>
    <property type="match status" value="1"/>
</dbReference>
<feature type="domain" description="Lipoyl-binding" evidence="2">
    <location>
        <begin position="1"/>
        <end position="72"/>
    </location>
</feature>
<dbReference type="InterPro" id="IPR034733">
    <property type="entry name" value="AcCoA_carboxyl_beta"/>
</dbReference>
<dbReference type="InterPro" id="IPR000089">
    <property type="entry name" value="Biotin_lipoyl"/>
</dbReference>
<dbReference type="PANTHER" id="PTHR43842">
    <property type="entry name" value="PROPIONYL-COA CARBOXYLASE BETA CHAIN"/>
    <property type="match status" value="1"/>
</dbReference>
<dbReference type="GO" id="GO:0004658">
    <property type="term" value="F:propionyl-CoA carboxylase activity"/>
    <property type="evidence" value="ECO:0007669"/>
    <property type="project" value="TreeGrafter"/>
</dbReference>
<evidence type="ECO:0000259" key="4">
    <source>
        <dbReference type="PROSITE" id="PS50989"/>
    </source>
</evidence>
<gene>
    <name evidence="5" type="ORF">HNR21_003626</name>
</gene>
<dbReference type="FunFam" id="2.40.50.100:FF:000003">
    <property type="entry name" value="Acetyl-CoA carboxylase biotin carboxyl carrier protein"/>
    <property type="match status" value="1"/>
</dbReference>
<dbReference type="GO" id="GO:0016740">
    <property type="term" value="F:transferase activity"/>
    <property type="evidence" value="ECO:0007669"/>
    <property type="project" value="UniProtKB-KW"/>
</dbReference>
<organism evidence="5 6">
    <name type="scientific">Thermomonospora cellulosilytica</name>
    <dbReference type="NCBI Taxonomy" id="1411118"/>
    <lineage>
        <taxon>Bacteria</taxon>
        <taxon>Bacillati</taxon>
        <taxon>Actinomycetota</taxon>
        <taxon>Actinomycetes</taxon>
        <taxon>Streptosporangiales</taxon>
        <taxon>Thermomonosporaceae</taxon>
        <taxon>Thermomonospora</taxon>
    </lineage>
</organism>
<dbReference type="InterPro" id="IPR029045">
    <property type="entry name" value="ClpP/crotonase-like_dom_sf"/>
</dbReference>
<evidence type="ECO:0000313" key="6">
    <source>
        <dbReference type="Proteomes" id="UP000539313"/>
    </source>
</evidence>
<dbReference type="InterPro" id="IPR011763">
    <property type="entry name" value="COA_CT_C"/>
</dbReference>
<comment type="caution">
    <text evidence="5">The sequence shown here is derived from an EMBL/GenBank/DDBJ whole genome shotgun (WGS) entry which is preliminary data.</text>
</comment>
<dbReference type="InterPro" id="IPR051047">
    <property type="entry name" value="AccD/PCCB"/>
</dbReference>
<dbReference type="PROSITE" id="PS50989">
    <property type="entry name" value="COA_CT_CTER"/>
    <property type="match status" value="1"/>
</dbReference>
<dbReference type="Proteomes" id="UP000539313">
    <property type="component" value="Unassembled WGS sequence"/>
</dbReference>
<evidence type="ECO:0000256" key="1">
    <source>
        <dbReference type="ARBA" id="ARBA00023267"/>
    </source>
</evidence>
<evidence type="ECO:0000313" key="5">
    <source>
        <dbReference type="EMBL" id="MBA9004744.1"/>
    </source>
</evidence>
<dbReference type="PROSITE" id="PS50980">
    <property type="entry name" value="COA_CT_NTER"/>
    <property type="match status" value="1"/>
</dbReference>
<dbReference type="RefSeq" id="WP_182706103.1">
    <property type="nucleotide sequence ID" value="NZ_JACJII010000001.1"/>
</dbReference>
<evidence type="ECO:0000259" key="2">
    <source>
        <dbReference type="PROSITE" id="PS50968"/>
    </source>
</evidence>
<proteinExistence type="predicted"/>
<dbReference type="PANTHER" id="PTHR43842:SF2">
    <property type="entry name" value="PROPIONYL-COA CARBOXYLASE BETA CHAIN, MITOCHONDRIAL"/>
    <property type="match status" value="1"/>
</dbReference>
<dbReference type="Pfam" id="PF01039">
    <property type="entry name" value="Carboxyl_trans"/>
    <property type="match status" value="1"/>
</dbReference>
<dbReference type="AlphaFoldDB" id="A0A7W3MZH3"/>
<dbReference type="InterPro" id="IPR011762">
    <property type="entry name" value="COA_CT_N"/>
</dbReference>
<dbReference type="SUPFAM" id="SSF52096">
    <property type="entry name" value="ClpP/crotonase"/>
    <property type="match status" value="2"/>
</dbReference>
<feature type="domain" description="CoA carboxyltransferase C-terminal" evidence="4">
    <location>
        <begin position="352"/>
        <end position="587"/>
    </location>
</feature>
<dbReference type="Gene3D" id="3.90.226.10">
    <property type="entry name" value="2-enoyl-CoA Hydratase, Chain A, domain 1"/>
    <property type="match status" value="2"/>
</dbReference>
<dbReference type="PROSITE" id="PS50968">
    <property type="entry name" value="BIOTINYL_LIPOYL"/>
    <property type="match status" value="1"/>
</dbReference>